<feature type="transmembrane region" description="Helical" evidence="1">
    <location>
        <begin position="392"/>
        <end position="412"/>
    </location>
</feature>
<feature type="transmembrane region" description="Helical" evidence="1">
    <location>
        <begin position="418"/>
        <end position="436"/>
    </location>
</feature>
<dbReference type="RefSeq" id="WP_266061125.1">
    <property type="nucleotide sequence ID" value="NZ_JAPKFM010000005.1"/>
</dbReference>
<dbReference type="GO" id="GO:0016747">
    <property type="term" value="F:acyltransferase activity, transferring groups other than amino-acyl groups"/>
    <property type="evidence" value="ECO:0007669"/>
    <property type="project" value="InterPro"/>
</dbReference>
<evidence type="ECO:0000313" key="3">
    <source>
        <dbReference type="EMBL" id="MCX2964019.1"/>
    </source>
</evidence>
<dbReference type="AlphaFoldDB" id="A0A9X3I510"/>
<feature type="domain" description="Acyltransferase 3" evidence="2">
    <location>
        <begin position="30"/>
        <end position="350"/>
    </location>
</feature>
<feature type="transmembrane region" description="Helical" evidence="1">
    <location>
        <begin position="118"/>
        <end position="141"/>
    </location>
</feature>
<comment type="caution">
    <text evidence="3">The sequence shown here is derived from an EMBL/GenBank/DDBJ whole genome shotgun (WGS) entry which is preliminary data.</text>
</comment>
<proteinExistence type="predicted"/>
<feature type="transmembrane region" description="Helical" evidence="1">
    <location>
        <begin position="73"/>
        <end position="97"/>
    </location>
</feature>
<keyword evidence="3" id="KW-0808">Transferase</keyword>
<keyword evidence="3" id="KW-0012">Acyltransferase</keyword>
<dbReference type="Pfam" id="PF01757">
    <property type="entry name" value="Acyl_transf_3"/>
    <property type="match status" value="1"/>
</dbReference>
<feature type="transmembrane region" description="Helical" evidence="1">
    <location>
        <begin position="272"/>
        <end position="292"/>
    </location>
</feature>
<keyword evidence="4" id="KW-1185">Reference proteome</keyword>
<reference evidence="3" key="1">
    <citation type="submission" date="2022-10" db="EMBL/GenBank/DDBJ databases">
        <title>WGS of marine actinomycetes from Thailand.</title>
        <authorList>
            <person name="Thawai C."/>
        </authorList>
    </citation>
    <scope>NUCLEOTIDE SEQUENCE</scope>
    <source>
        <strain evidence="3">SW21</strain>
    </source>
</reference>
<feature type="transmembrane region" description="Helical" evidence="1">
    <location>
        <begin position="175"/>
        <end position="197"/>
    </location>
</feature>
<feature type="transmembrane region" description="Helical" evidence="1">
    <location>
        <begin position="232"/>
        <end position="252"/>
    </location>
</feature>
<feature type="transmembrane region" description="Helical" evidence="1">
    <location>
        <begin position="32"/>
        <end position="53"/>
    </location>
</feature>
<protein>
    <submittedName>
        <fullName evidence="3">Acyltransferase</fullName>
    </submittedName>
</protein>
<evidence type="ECO:0000256" key="1">
    <source>
        <dbReference type="SAM" id="Phobius"/>
    </source>
</evidence>
<dbReference type="Proteomes" id="UP001143347">
    <property type="component" value="Unassembled WGS sequence"/>
</dbReference>
<feature type="transmembrane region" description="Helical" evidence="1">
    <location>
        <begin position="203"/>
        <end position="223"/>
    </location>
</feature>
<feature type="transmembrane region" description="Helical" evidence="1">
    <location>
        <begin position="313"/>
        <end position="333"/>
    </location>
</feature>
<evidence type="ECO:0000313" key="4">
    <source>
        <dbReference type="Proteomes" id="UP001143347"/>
    </source>
</evidence>
<gene>
    <name evidence="3" type="ORF">OSB52_07915</name>
</gene>
<dbReference type="EMBL" id="JAPKFM010000005">
    <property type="protein sequence ID" value="MCX2964019.1"/>
    <property type="molecule type" value="Genomic_DNA"/>
</dbReference>
<dbReference type="InterPro" id="IPR002656">
    <property type="entry name" value="Acyl_transf_3_dom"/>
</dbReference>
<feature type="transmembrane region" description="Helical" evidence="1">
    <location>
        <begin position="147"/>
        <end position="168"/>
    </location>
</feature>
<sequence>MTSTDTARRRGRLPSASDLDALTGDRDRVIDLIRLTSLVVVIAGHSVMLTVTVDAGGLTPGNLLADFPMLQAATWLLQVLPLFFFAGAAAATYGLSAGPMPAAGHWLFTRAQRLLRPVFWYLLAVLATSMTTSAVGADAAADVVARLGVQLLWFLGAYLLVLAIVPLLQRICVPVHVVVALATAWGITAVVDVLRLAVGWPTVGYLSFLTVWSIPAILGVAYAKGLVSPRQAAAGALGLLIVDIALVSVGPYEKSLVTVPGQQVSNMNPPSLLLAGHAIVLCGAAIAVRRPLARLASRARIWWWVVSGNRGAMTLYLWHLPMLALLIVAGQSIGLSRDPAQGAALFGVVVGTQTVLLLGAMVPAVAALSVFENRLLPWWDGPVATGAARSRDLMVSGALVVTGGATLMTARNGLVDDGLVWAAVAVTGALLARAMAGRR</sequence>
<keyword evidence="1" id="KW-0472">Membrane</keyword>
<name>A0A9X3I510_9ACTN</name>
<keyword evidence="1" id="KW-1133">Transmembrane helix</keyword>
<keyword evidence="1" id="KW-0812">Transmembrane</keyword>
<feature type="transmembrane region" description="Helical" evidence="1">
    <location>
        <begin position="345"/>
        <end position="371"/>
    </location>
</feature>
<organism evidence="3 4">
    <name type="scientific">Gordonia aquimaris</name>
    <dbReference type="NCBI Taxonomy" id="2984863"/>
    <lineage>
        <taxon>Bacteria</taxon>
        <taxon>Bacillati</taxon>
        <taxon>Actinomycetota</taxon>
        <taxon>Actinomycetes</taxon>
        <taxon>Mycobacteriales</taxon>
        <taxon>Gordoniaceae</taxon>
        <taxon>Gordonia</taxon>
    </lineage>
</organism>
<accession>A0A9X3I510</accession>
<evidence type="ECO:0000259" key="2">
    <source>
        <dbReference type="Pfam" id="PF01757"/>
    </source>
</evidence>